<name>A0A179C107_9LACO</name>
<organism evidence="3 4">
    <name type="scientific">Ligilactobacillus aviarius</name>
    <dbReference type="NCBI Taxonomy" id="1606"/>
    <lineage>
        <taxon>Bacteria</taxon>
        <taxon>Bacillati</taxon>
        <taxon>Bacillota</taxon>
        <taxon>Bacilli</taxon>
        <taxon>Lactobacillales</taxon>
        <taxon>Lactobacillaceae</taxon>
        <taxon>Ligilactobacillus</taxon>
    </lineage>
</organism>
<dbReference type="PANTHER" id="PTHR30492:SF0">
    <property type="entry name" value="METHYLGLYOXAL SYNTHASE"/>
    <property type="match status" value="1"/>
</dbReference>
<dbReference type="PIRSF" id="PIRSF006614">
    <property type="entry name" value="Methylglyox_syn"/>
    <property type="match status" value="1"/>
</dbReference>
<dbReference type="GO" id="GO:0005829">
    <property type="term" value="C:cytosol"/>
    <property type="evidence" value="ECO:0007669"/>
    <property type="project" value="TreeGrafter"/>
</dbReference>
<dbReference type="EMBL" id="LVKI01000061">
    <property type="protein sequence ID" value="OAQ06000.1"/>
    <property type="molecule type" value="Genomic_DNA"/>
</dbReference>
<dbReference type="Proteomes" id="UP000078520">
    <property type="component" value="Unassembled WGS sequence"/>
</dbReference>
<evidence type="ECO:0000256" key="1">
    <source>
        <dbReference type="PIRSR" id="PIRSR006614-1"/>
    </source>
</evidence>
<evidence type="ECO:0000313" key="4">
    <source>
        <dbReference type="Proteomes" id="UP000078520"/>
    </source>
</evidence>
<feature type="active site" description="Proton donor/acceptor" evidence="1">
    <location>
        <position position="61"/>
    </location>
</feature>
<dbReference type="NCBIfam" id="NF003559">
    <property type="entry name" value="PRK05234.1"/>
    <property type="match status" value="1"/>
</dbReference>
<accession>A0A179C107</accession>
<evidence type="ECO:0000259" key="2">
    <source>
        <dbReference type="PROSITE" id="PS51855"/>
    </source>
</evidence>
<dbReference type="SUPFAM" id="SSF52335">
    <property type="entry name" value="Methylglyoxal synthase-like"/>
    <property type="match status" value="1"/>
</dbReference>
<sequence length="125" mass="14007">MMKLALVAHNNKKEEILSIVDKYKELLEQCTLFSTRQTGEMIENKFHIKVNKVKSGPTGGDIEIANMVVDQKLDVLIFLIDPLSSHCHENDIQSLVRLSILDNVVLATNYATACTVLDSLSKHLN</sequence>
<proteinExistence type="predicted"/>
<dbReference type="GO" id="GO:0008929">
    <property type="term" value="F:methylglyoxal synthase activity"/>
    <property type="evidence" value="ECO:0007669"/>
    <property type="project" value="InterPro"/>
</dbReference>
<dbReference type="AlphaFoldDB" id="A0A179C107"/>
<reference evidence="4" key="1">
    <citation type="submission" date="2016-03" db="EMBL/GenBank/DDBJ databases">
        <authorList>
            <person name="Johnson T.J."/>
            <person name="Youmans B."/>
            <person name="Case K."/>
            <person name="Noll S."/>
        </authorList>
    </citation>
    <scope>NUCLEOTIDE SEQUENCE [LARGE SCALE GENOMIC DNA]</scope>
    <source>
        <strain evidence="4">UMNLAv8</strain>
    </source>
</reference>
<dbReference type="InterPro" id="IPR004363">
    <property type="entry name" value="Methylgl_synth"/>
</dbReference>
<dbReference type="GO" id="GO:0019242">
    <property type="term" value="P:methylglyoxal biosynthetic process"/>
    <property type="evidence" value="ECO:0007669"/>
    <property type="project" value="InterPro"/>
</dbReference>
<dbReference type="PANTHER" id="PTHR30492">
    <property type="entry name" value="METHYLGLYOXAL SYNTHASE"/>
    <property type="match status" value="1"/>
</dbReference>
<dbReference type="SMART" id="SM00851">
    <property type="entry name" value="MGS"/>
    <property type="match status" value="1"/>
</dbReference>
<dbReference type="PROSITE" id="PS51855">
    <property type="entry name" value="MGS"/>
    <property type="match status" value="1"/>
</dbReference>
<evidence type="ECO:0000313" key="3">
    <source>
        <dbReference type="EMBL" id="OAQ06000.1"/>
    </source>
</evidence>
<dbReference type="InterPro" id="IPR011607">
    <property type="entry name" value="MGS-like_dom"/>
</dbReference>
<feature type="domain" description="MGS-like" evidence="2">
    <location>
        <begin position="1"/>
        <end position="125"/>
    </location>
</feature>
<protein>
    <recommendedName>
        <fullName evidence="2">MGS-like domain-containing protein</fullName>
    </recommendedName>
</protein>
<dbReference type="Pfam" id="PF02142">
    <property type="entry name" value="MGS"/>
    <property type="match status" value="1"/>
</dbReference>
<dbReference type="InterPro" id="IPR036914">
    <property type="entry name" value="MGS-like_dom_sf"/>
</dbReference>
<dbReference type="Gene3D" id="3.40.50.1380">
    <property type="entry name" value="Methylglyoxal synthase-like domain"/>
    <property type="match status" value="1"/>
</dbReference>
<comment type="caution">
    <text evidence="3">The sequence shown here is derived from an EMBL/GenBank/DDBJ whole genome shotgun (WGS) entry which is preliminary data.</text>
</comment>
<gene>
    <name evidence="3" type="ORF">A3O14_01270</name>
</gene>